<dbReference type="InterPro" id="IPR036385">
    <property type="entry name" value="RuBisCO_ssu_sf"/>
</dbReference>
<keyword evidence="3" id="KW-0113">Calvin cycle</keyword>
<dbReference type="EMBL" id="NKXS01001852">
    <property type="protein sequence ID" value="PIN16494.1"/>
    <property type="molecule type" value="Genomic_DNA"/>
</dbReference>
<dbReference type="InterPro" id="IPR024681">
    <property type="entry name" value="RuBisCO_ssu"/>
</dbReference>
<dbReference type="PANTHER" id="PTHR31262">
    <property type="entry name" value="RIBULOSE BISPHOSPHATE CARBOXYLASE SMALL CHAIN 1, CHLOROPLASTIC"/>
    <property type="match status" value="1"/>
</dbReference>
<comment type="caution">
    <text evidence="8">The sequence shown here is derived from an EMBL/GenBank/DDBJ whole genome shotgun (WGS) entry which is preliminary data.</text>
</comment>
<protein>
    <submittedName>
        <fullName evidence="8">Ribulose-bisphosphate carboxylase</fullName>
        <ecNumber evidence="8">4.1.1.39</ecNumber>
    </submittedName>
</protein>
<evidence type="ECO:0000313" key="8">
    <source>
        <dbReference type="EMBL" id="PIN16494.1"/>
    </source>
</evidence>
<keyword evidence="9" id="KW-1185">Reference proteome</keyword>
<evidence type="ECO:0000256" key="6">
    <source>
        <dbReference type="ARBA" id="ARBA00023300"/>
    </source>
</evidence>
<evidence type="ECO:0000256" key="1">
    <source>
        <dbReference type="ARBA" id="ARBA00022528"/>
    </source>
</evidence>
<keyword evidence="6" id="KW-0120">Carbon dioxide fixation</keyword>
<keyword evidence="2" id="KW-0602">Photosynthesis</keyword>
<organism evidence="8 9">
    <name type="scientific">Handroanthus impetiginosus</name>
    <dbReference type="NCBI Taxonomy" id="429701"/>
    <lineage>
        <taxon>Eukaryota</taxon>
        <taxon>Viridiplantae</taxon>
        <taxon>Streptophyta</taxon>
        <taxon>Embryophyta</taxon>
        <taxon>Tracheophyta</taxon>
        <taxon>Spermatophyta</taxon>
        <taxon>Magnoliopsida</taxon>
        <taxon>eudicotyledons</taxon>
        <taxon>Gunneridae</taxon>
        <taxon>Pentapetalae</taxon>
        <taxon>asterids</taxon>
        <taxon>lamiids</taxon>
        <taxon>Lamiales</taxon>
        <taxon>Bignoniaceae</taxon>
        <taxon>Crescentiina</taxon>
        <taxon>Tabebuia alliance</taxon>
        <taxon>Handroanthus</taxon>
    </lineage>
</organism>
<dbReference type="GO" id="GO:0009853">
    <property type="term" value="P:photorespiration"/>
    <property type="evidence" value="ECO:0007669"/>
    <property type="project" value="UniProtKB-KW"/>
</dbReference>
<gene>
    <name evidence="8" type="ORF">CDL12_10837</name>
</gene>
<dbReference type="Pfam" id="PF00101">
    <property type="entry name" value="RuBisCO_small"/>
    <property type="match status" value="1"/>
</dbReference>
<dbReference type="Gene3D" id="3.30.190.10">
    <property type="entry name" value="Ribulose bisphosphate carboxylase, small subunit"/>
    <property type="match status" value="1"/>
</dbReference>
<dbReference type="SUPFAM" id="SSF55239">
    <property type="entry name" value="RuBisCO, small subunit"/>
    <property type="match status" value="1"/>
</dbReference>
<evidence type="ECO:0000313" key="9">
    <source>
        <dbReference type="Proteomes" id="UP000231279"/>
    </source>
</evidence>
<keyword evidence="5" id="KW-0601">Photorespiration</keyword>
<dbReference type="OrthoDB" id="561at2759"/>
<keyword evidence="1" id="KW-0150">Chloroplast</keyword>
<proteinExistence type="predicted"/>
<reference evidence="9" key="1">
    <citation type="journal article" date="2018" name="Gigascience">
        <title>Genome assembly of the Pink Ipe (Handroanthus impetiginosus, Bignoniaceae), a highly valued, ecologically keystone Neotropical timber forest tree.</title>
        <authorList>
            <person name="Silva-Junior O.B."/>
            <person name="Grattapaglia D."/>
            <person name="Novaes E."/>
            <person name="Collevatti R.G."/>
        </authorList>
    </citation>
    <scope>NUCLEOTIDE SEQUENCE [LARGE SCALE GENOMIC DNA]</scope>
    <source>
        <strain evidence="9">cv. UFG-1</strain>
    </source>
</reference>
<dbReference type="Proteomes" id="UP000231279">
    <property type="component" value="Unassembled WGS sequence"/>
</dbReference>
<feature type="domain" description="Ribulose bisphosphate carboxylase small subunit" evidence="7">
    <location>
        <begin position="1"/>
        <end position="47"/>
    </location>
</feature>
<keyword evidence="8" id="KW-0456">Lyase</keyword>
<name>A0A2G9HG42_9LAMI</name>
<keyword evidence="4" id="KW-0934">Plastid</keyword>
<dbReference type="STRING" id="429701.A0A2G9HG42"/>
<evidence type="ECO:0000256" key="4">
    <source>
        <dbReference type="ARBA" id="ARBA00022640"/>
    </source>
</evidence>
<evidence type="ECO:0000259" key="7">
    <source>
        <dbReference type="Pfam" id="PF00101"/>
    </source>
</evidence>
<evidence type="ECO:0000256" key="3">
    <source>
        <dbReference type="ARBA" id="ARBA00022567"/>
    </source>
</evidence>
<dbReference type="InterPro" id="IPR000894">
    <property type="entry name" value="RuBisCO_ssu_dom"/>
</dbReference>
<evidence type="ECO:0000256" key="2">
    <source>
        <dbReference type="ARBA" id="ARBA00022531"/>
    </source>
</evidence>
<evidence type="ECO:0000256" key="5">
    <source>
        <dbReference type="ARBA" id="ARBA00023238"/>
    </source>
</evidence>
<dbReference type="PANTHER" id="PTHR31262:SF10">
    <property type="entry name" value="RIBULOSE BISPHOSPHATE CARBOXYLASE SMALL SUBUNIT 1A, CHLOROPLASTIC-RELATED"/>
    <property type="match status" value="1"/>
</dbReference>
<dbReference type="GO" id="GO:0016984">
    <property type="term" value="F:ribulose-bisphosphate carboxylase activity"/>
    <property type="evidence" value="ECO:0007669"/>
    <property type="project" value="UniProtKB-EC"/>
</dbReference>
<accession>A0A2G9HG42</accession>
<dbReference type="GO" id="GO:0019253">
    <property type="term" value="P:reductive pentose-phosphate cycle"/>
    <property type="evidence" value="ECO:0007669"/>
    <property type="project" value="UniProtKB-KW"/>
</dbReference>
<dbReference type="AlphaFoldDB" id="A0A2G9HG42"/>
<sequence length="50" mass="5821">MFECTDVSKVLMELEEARKACRNIFIRIIGFDNVCQVQCISFITYKPPGY</sequence>
<dbReference type="EC" id="4.1.1.39" evidence="8"/>